<sequence>MGLDIRDNLLSGALNFRVD</sequence>
<dbReference type="AlphaFoldDB" id="A0A0E9QKB2"/>
<proteinExistence type="predicted"/>
<name>A0A0E9QKB2_ANGAN</name>
<reference evidence="1" key="2">
    <citation type="journal article" date="2015" name="Fish Shellfish Immunol.">
        <title>Early steps in the European eel (Anguilla anguilla)-Vibrio vulnificus interaction in the gills: Role of the RtxA13 toxin.</title>
        <authorList>
            <person name="Callol A."/>
            <person name="Pajuelo D."/>
            <person name="Ebbesson L."/>
            <person name="Teles M."/>
            <person name="MacKenzie S."/>
            <person name="Amaro C."/>
        </authorList>
    </citation>
    <scope>NUCLEOTIDE SEQUENCE</scope>
</reference>
<protein>
    <submittedName>
        <fullName evidence="1">Uncharacterized protein</fullName>
    </submittedName>
</protein>
<accession>A0A0E9QKB2</accession>
<evidence type="ECO:0000313" key="1">
    <source>
        <dbReference type="EMBL" id="JAH16533.1"/>
    </source>
</evidence>
<reference evidence="1" key="1">
    <citation type="submission" date="2014-11" db="EMBL/GenBank/DDBJ databases">
        <authorList>
            <person name="Amaro Gonzalez C."/>
        </authorList>
    </citation>
    <scope>NUCLEOTIDE SEQUENCE</scope>
</reference>
<organism evidence="1">
    <name type="scientific">Anguilla anguilla</name>
    <name type="common">European freshwater eel</name>
    <name type="synonym">Muraena anguilla</name>
    <dbReference type="NCBI Taxonomy" id="7936"/>
    <lineage>
        <taxon>Eukaryota</taxon>
        <taxon>Metazoa</taxon>
        <taxon>Chordata</taxon>
        <taxon>Craniata</taxon>
        <taxon>Vertebrata</taxon>
        <taxon>Euteleostomi</taxon>
        <taxon>Actinopterygii</taxon>
        <taxon>Neopterygii</taxon>
        <taxon>Teleostei</taxon>
        <taxon>Anguilliformes</taxon>
        <taxon>Anguillidae</taxon>
        <taxon>Anguilla</taxon>
    </lineage>
</organism>
<dbReference type="EMBL" id="GBXM01092044">
    <property type="protein sequence ID" value="JAH16533.1"/>
    <property type="molecule type" value="Transcribed_RNA"/>
</dbReference>